<accession>A0ABQ1VDZ8</accession>
<sequence length="62" mass="6415">MAMAANFARKPFGKDGICLNKHDAKGISRHLASLSTGKAHAPDQGSPGKIGTIQVMLNRGAA</sequence>
<keyword evidence="2" id="KW-1185">Reference proteome</keyword>
<proteinExistence type="predicted"/>
<organism evidence="1 2">
    <name type="scientific">Paracoccus acridae</name>
    <dbReference type="NCBI Taxonomy" id="1795310"/>
    <lineage>
        <taxon>Bacteria</taxon>
        <taxon>Pseudomonadati</taxon>
        <taxon>Pseudomonadota</taxon>
        <taxon>Alphaproteobacteria</taxon>
        <taxon>Rhodobacterales</taxon>
        <taxon>Paracoccaceae</taxon>
        <taxon>Paracoccus</taxon>
    </lineage>
</organism>
<gene>
    <name evidence="1" type="ORF">GCM10011402_07940</name>
</gene>
<name>A0ABQ1VDZ8_9RHOB</name>
<dbReference type="Proteomes" id="UP000640509">
    <property type="component" value="Unassembled WGS sequence"/>
</dbReference>
<dbReference type="EMBL" id="BMIV01000002">
    <property type="protein sequence ID" value="GGF58341.1"/>
    <property type="molecule type" value="Genomic_DNA"/>
</dbReference>
<evidence type="ECO:0000313" key="1">
    <source>
        <dbReference type="EMBL" id="GGF58341.1"/>
    </source>
</evidence>
<reference evidence="2" key="1">
    <citation type="journal article" date="2019" name="Int. J. Syst. Evol. Microbiol.">
        <title>The Global Catalogue of Microorganisms (GCM) 10K type strain sequencing project: providing services to taxonomists for standard genome sequencing and annotation.</title>
        <authorList>
            <consortium name="The Broad Institute Genomics Platform"/>
            <consortium name="The Broad Institute Genome Sequencing Center for Infectious Disease"/>
            <person name="Wu L."/>
            <person name="Ma J."/>
        </authorList>
    </citation>
    <scope>NUCLEOTIDE SEQUENCE [LARGE SCALE GENOMIC DNA]</scope>
    <source>
        <strain evidence="2">CGMCC 1.15419</strain>
    </source>
</reference>
<protein>
    <submittedName>
        <fullName evidence="1">Uncharacterized protein</fullName>
    </submittedName>
</protein>
<comment type="caution">
    <text evidence="1">The sequence shown here is derived from an EMBL/GenBank/DDBJ whole genome shotgun (WGS) entry which is preliminary data.</text>
</comment>
<evidence type="ECO:0000313" key="2">
    <source>
        <dbReference type="Proteomes" id="UP000640509"/>
    </source>
</evidence>